<keyword evidence="3" id="KW-0753">Steroid metabolism</keyword>
<dbReference type="AlphaFoldDB" id="W0E5Y2"/>
<dbReference type="InterPro" id="IPR036291">
    <property type="entry name" value="NAD(P)-bd_dom_sf"/>
</dbReference>
<dbReference type="Pfam" id="PF13561">
    <property type="entry name" value="adh_short_C2"/>
    <property type="match status" value="1"/>
</dbReference>
<keyword evidence="3" id="KW-0443">Lipid metabolism</keyword>
<dbReference type="eggNOG" id="COG1028">
    <property type="taxonomic scope" value="Bacteria"/>
</dbReference>
<gene>
    <name evidence="4" type="ORF">DESME_03120</name>
</gene>
<dbReference type="PRINTS" id="PR00080">
    <property type="entry name" value="SDRFAMILY"/>
</dbReference>
<keyword evidence="5" id="KW-1185">Reference proteome</keyword>
<dbReference type="InterPro" id="IPR050259">
    <property type="entry name" value="SDR"/>
</dbReference>
<dbReference type="PANTHER" id="PTHR42879">
    <property type="entry name" value="3-OXOACYL-(ACYL-CARRIER-PROTEIN) REDUCTASE"/>
    <property type="match status" value="1"/>
</dbReference>
<evidence type="ECO:0000313" key="4">
    <source>
        <dbReference type="EMBL" id="AHF06152.1"/>
    </source>
</evidence>
<evidence type="ECO:0000313" key="5">
    <source>
        <dbReference type="Proteomes" id="UP000010847"/>
    </source>
</evidence>
<dbReference type="EMBL" id="CP007032">
    <property type="protein sequence ID" value="AHF06152.1"/>
    <property type="molecule type" value="Genomic_DNA"/>
</dbReference>
<dbReference type="SUPFAM" id="SSF51735">
    <property type="entry name" value="NAD(P)-binding Rossmann-fold domains"/>
    <property type="match status" value="1"/>
</dbReference>
<dbReference type="STRING" id="871968.DESME_03120"/>
<dbReference type="InterPro" id="IPR002347">
    <property type="entry name" value="SDR_fam"/>
</dbReference>
<evidence type="ECO:0000256" key="1">
    <source>
        <dbReference type="ARBA" id="ARBA00006484"/>
    </source>
</evidence>
<dbReference type="Proteomes" id="UP000010847">
    <property type="component" value="Chromosome"/>
</dbReference>
<protein>
    <submittedName>
        <fullName evidence="4">3-oxoacyl-ACP reductase</fullName>
    </submittedName>
</protein>
<evidence type="ECO:0000256" key="2">
    <source>
        <dbReference type="ARBA" id="ARBA00023002"/>
    </source>
</evidence>
<name>W0E5Y2_9FIRM</name>
<comment type="similarity">
    <text evidence="1">Belongs to the short-chain dehydrogenases/reductases (SDR) family.</text>
</comment>
<accession>W0E5Y2</accession>
<reference evidence="4 5" key="1">
    <citation type="submission" date="2013-12" db="EMBL/GenBank/DDBJ databases">
        <authorList>
            <consortium name="DOE Joint Genome Institute"/>
            <person name="Smidt H."/>
            <person name="Huntemann M."/>
            <person name="Han J."/>
            <person name="Chen A."/>
            <person name="Kyrpides N."/>
            <person name="Mavromatis K."/>
            <person name="Markowitz V."/>
            <person name="Palaniappan K."/>
            <person name="Ivanova N."/>
            <person name="Schaumberg A."/>
            <person name="Pati A."/>
            <person name="Liolios K."/>
            <person name="Nordberg H.P."/>
            <person name="Cantor M.N."/>
            <person name="Hua S.X."/>
            <person name="Woyke T."/>
        </authorList>
    </citation>
    <scope>NUCLEOTIDE SEQUENCE [LARGE SCALE GENOMIC DNA]</scope>
    <source>
        <strain evidence="5">DSM 15288</strain>
    </source>
</reference>
<dbReference type="GO" id="GO:0008202">
    <property type="term" value="P:steroid metabolic process"/>
    <property type="evidence" value="ECO:0007669"/>
    <property type="project" value="UniProtKB-KW"/>
</dbReference>
<keyword evidence="2" id="KW-0560">Oxidoreductase</keyword>
<dbReference type="KEGG" id="dmt:DESME_03120"/>
<dbReference type="OrthoDB" id="9803333at2"/>
<dbReference type="PANTHER" id="PTHR42879:SF2">
    <property type="entry name" value="3-OXOACYL-[ACYL-CARRIER-PROTEIN] REDUCTASE FABG"/>
    <property type="match status" value="1"/>
</dbReference>
<dbReference type="GO" id="GO:0016491">
    <property type="term" value="F:oxidoreductase activity"/>
    <property type="evidence" value="ECO:0007669"/>
    <property type="project" value="UniProtKB-KW"/>
</dbReference>
<proteinExistence type="inferred from homology"/>
<dbReference type="PRINTS" id="PR00081">
    <property type="entry name" value="GDHRDH"/>
</dbReference>
<dbReference type="NCBIfam" id="NF006393">
    <property type="entry name" value="PRK08642.1"/>
    <property type="match status" value="1"/>
</dbReference>
<dbReference type="FunFam" id="3.40.50.720:FF:000173">
    <property type="entry name" value="3-oxoacyl-[acyl-carrier protein] reductase"/>
    <property type="match status" value="1"/>
</dbReference>
<dbReference type="HOGENOM" id="CLU_010194_1_3_9"/>
<organism evidence="4 5">
    <name type="scientific">Desulfitobacterium metallireducens DSM 15288</name>
    <dbReference type="NCBI Taxonomy" id="871968"/>
    <lineage>
        <taxon>Bacteria</taxon>
        <taxon>Bacillati</taxon>
        <taxon>Bacillota</taxon>
        <taxon>Clostridia</taxon>
        <taxon>Eubacteriales</taxon>
        <taxon>Desulfitobacteriaceae</taxon>
        <taxon>Desulfitobacterium</taxon>
    </lineage>
</organism>
<evidence type="ECO:0000256" key="3">
    <source>
        <dbReference type="ARBA" id="ARBA00023221"/>
    </source>
</evidence>
<dbReference type="Gene3D" id="3.40.50.720">
    <property type="entry name" value="NAD(P)-binding Rossmann-like Domain"/>
    <property type="match status" value="1"/>
</dbReference>
<dbReference type="RefSeq" id="WP_006719038.1">
    <property type="nucleotide sequence ID" value="NZ_CP007032.1"/>
</dbReference>
<sequence length="253" mass="27590">MQDRVVLVTGASRGIGKAIAKNFGKKQAMVIVNYLKSEDLAEQVVKEIEDEGGHALALQADVTQASEVNGMVKAILDNLGTIDVVVNNALHHYTFNPKTRKTAWELEWEDYQGQIDGSLKGTFNLCKAVLPQMKRQGYGRIINMVTNLMDFPVVPYHDYTTAKAAVLGYSRNLAKELGPFGITVNCVAPGLTYPTDSSRETQEDVREILIRLTPMGRLALPEDIAGAVAFLASKEAGFITGQCLRVDGGLTMT</sequence>